<dbReference type="SMART" id="SM00345">
    <property type="entry name" value="HTH_GNTR"/>
    <property type="match status" value="1"/>
</dbReference>
<evidence type="ECO:0000313" key="5">
    <source>
        <dbReference type="EMBL" id="AHM03023.1"/>
    </source>
</evidence>
<dbReference type="Proteomes" id="UP000019593">
    <property type="component" value="Chromosome"/>
</dbReference>
<dbReference type="STRING" id="1294273.roselon_00583"/>
<keyword evidence="1" id="KW-0805">Transcription regulation</keyword>
<dbReference type="Pfam" id="PF00392">
    <property type="entry name" value="GntR"/>
    <property type="match status" value="1"/>
</dbReference>
<gene>
    <name evidence="5" type="ORF">roselon_00583</name>
</gene>
<organism evidence="5 6">
    <name type="scientific">Roseicyclus elongatus DSM 19469</name>
    <dbReference type="NCBI Taxonomy" id="1294273"/>
    <lineage>
        <taxon>Bacteria</taxon>
        <taxon>Pseudomonadati</taxon>
        <taxon>Pseudomonadota</taxon>
        <taxon>Alphaproteobacteria</taxon>
        <taxon>Rhodobacterales</taxon>
        <taxon>Roseobacteraceae</taxon>
        <taxon>Roseicyclus</taxon>
    </lineage>
</organism>
<dbReference type="InterPro" id="IPR011663">
    <property type="entry name" value="UTRA"/>
</dbReference>
<dbReference type="AlphaFoldDB" id="W8RPR9"/>
<dbReference type="PRINTS" id="PR00035">
    <property type="entry name" value="HTHGNTR"/>
</dbReference>
<evidence type="ECO:0000256" key="3">
    <source>
        <dbReference type="ARBA" id="ARBA00023163"/>
    </source>
</evidence>
<reference evidence="5 6" key="1">
    <citation type="submission" date="2013-03" db="EMBL/GenBank/DDBJ databases">
        <authorList>
            <person name="Fiebig A."/>
            <person name="Goeker M."/>
            <person name="Klenk H.-P.P."/>
        </authorList>
    </citation>
    <scope>NUCLEOTIDE SEQUENCE [LARGE SCALE GENOMIC DNA]</scope>
    <source>
        <strain evidence="6">DSM 19469</strain>
    </source>
</reference>
<dbReference type="InterPro" id="IPR050679">
    <property type="entry name" value="Bact_HTH_transcr_reg"/>
</dbReference>
<dbReference type="KEGG" id="red:roselon_00583"/>
<dbReference type="EMBL" id="CP004372">
    <property type="protein sequence ID" value="AHM03023.1"/>
    <property type="molecule type" value="Genomic_DNA"/>
</dbReference>
<dbReference type="OrthoDB" id="9808698at2"/>
<dbReference type="eggNOG" id="COG2188">
    <property type="taxonomic scope" value="Bacteria"/>
</dbReference>
<evidence type="ECO:0000256" key="2">
    <source>
        <dbReference type="ARBA" id="ARBA00023125"/>
    </source>
</evidence>
<dbReference type="CDD" id="cd07377">
    <property type="entry name" value="WHTH_GntR"/>
    <property type="match status" value="1"/>
</dbReference>
<dbReference type="GO" id="GO:0045892">
    <property type="term" value="P:negative regulation of DNA-templated transcription"/>
    <property type="evidence" value="ECO:0007669"/>
    <property type="project" value="TreeGrafter"/>
</dbReference>
<sequence length="229" mass="24373">MARTPLYKAAETEMIRRIEHGVWPVGTRLGNEFQLAEEFGVSQGTMRRALMTLEAMGLLSRKPGRGTIVAEASGARADGSPSGGLVTPDGTPPQFEIYRAKALTRAADSDEVALFGTARLAVCERVLRLGGDRAALDEIAVPEALAPALDEDAPVDLHDFLSAHALSVARIEDALGVSMTTMGESVTLSCDRHTPLMVLRRVARGGDGAVIGRQVLRVADPDLEYRPGG</sequence>
<dbReference type="InterPro" id="IPR028978">
    <property type="entry name" value="Chorismate_lyase_/UTRA_dom_sf"/>
</dbReference>
<dbReference type="HOGENOM" id="CLU_063236_2_2_5"/>
<keyword evidence="6" id="KW-1185">Reference proteome</keyword>
<dbReference type="GO" id="GO:0003677">
    <property type="term" value="F:DNA binding"/>
    <property type="evidence" value="ECO:0007669"/>
    <property type="project" value="UniProtKB-KW"/>
</dbReference>
<dbReference type="PANTHER" id="PTHR44846:SF1">
    <property type="entry name" value="MANNOSYL-D-GLYCERATE TRANSPORT_METABOLISM SYSTEM REPRESSOR MNGR-RELATED"/>
    <property type="match status" value="1"/>
</dbReference>
<protein>
    <submittedName>
        <fullName evidence="5">Transcriptional regulator, GntR family</fullName>
    </submittedName>
</protein>
<keyword evidence="2" id="KW-0238">DNA-binding</keyword>
<feature type="domain" description="HTH gntR-type" evidence="4">
    <location>
        <begin position="4"/>
        <end position="72"/>
    </location>
</feature>
<evidence type="ECO:0000259" key="4">
    <source>
        <dbReference type="PROSITE" id="PS50949"/>
    </source>
</evidence>
<dbReference type="SUPFAM" id="SSF64288">
    <property type="entry name" value="Chorismate lyase-like"/>
    <property type="match status" value="1"/>
</dbReference>
<dbReference type="Gene3D" id="1.10.10.10">
    <property type="entry name" value="Winged helix-like DNA-binding domain superfamily/Winged helix DNA-binding domain"/>
    <property type="match status" value="1"/>
</dbReference>
<keyword evidence="3" id="KW-0804">Transcription</keyword>
<dbReference type="RefSeq" id="WP_025310915.1">
    <property type="nucleotide sequence ID" value="NZ_CP004372.1"/>
</dbReference>
<name>W8RPR9_9RHOB</name>
<dbReference type="PROSITE" id="PS50949">
    <property type="entry name" value="HTH_GNTR"/>
    <property type="match status" value="1"/>
</dbReference>
<accession>W8RPR9</accession>
<dbReference type="InterPro" id="IPR036390">
    <property type="entry name" value="WH_DNA-bd_sf"/>
</dbReference>
<dbReference type="InterPro" id="IPR000524">
    <property type="entry name" value="Tscrpt_reg_HTH_GntR"/>
</dbReference>
<dbReference type="SUPFAM" id="SSF46785">
    <property type="entry name" value="Winged helix' DNA-binding domain"/>
    <property type="match status" value="1"/>
</dbReference>
<evidence type="ECO:0000313" key="6">
    <source>
        <dbReference type="Proteomes" id="UP000019593"/>
    </source>
</evidence>
<dbReference type="InterPro" id="IPR036388">
    <property type="entry name" value="WH-like_DNA-bd_sf"/>
</dbReference>
<evidence type="ECO:0000256" key="1">
    <source>
        <dbReference type="ARBA" id="ARBA00023015"/>
    </source>
</evidence>
<dbReference type="PANTHER" id="PTHR44846">
    <property type="entry name" value="MANNOSYL-D-GLYCERATE TRANSPORT/METABOLISM SYSTEM REPRESSOR MNGR-RELATED"/>
    <property type="match status" value="1"/>
</dbReference>
<dbReference type="GO" id="GO:0003700">
    <property type="term" value="F:DNA-binding transcription factor activity"/>
    <property type="evidence" value="ECO:0007669"/>
    <property type="project" value="InterPro"/>
</dbReference>
<dbReference type="Pfam" id="PF07702">
    <property type="entry name" value="UTRA"/>
    <property type="match status" value="1"/>
</dbReference>
<proteinExistence type="predicted"/>
<dbReference type="Gene3D" id="3.40.1410.10">
    <property type="entry name" value="Chorismate lyase-like"/>
    <property type="match status" value="1"/>
</dbReference>